<evidence type="ECO:0000259" key="3">
    <source>
        <dbReference type="SMART" id="SM00181"/>
    </source>
</evidence>
<gene>
    <name evidence="4" type="ORF">g.36755</name>
</gene>
<evidence type="ECO:0000256" key="2">
    <source>
        <dbReference type="SAM" id="Phobius"/>
    </source>
</evidence>
<feature type="non-terminal residue" evidence="4">
    <location>
        <position position="1"/>
    </location>
</feature>
<feature type="domain" description="EGF-like" evidence="3">
    <location>
        <begin position="65"/>
        <end position="98"/>
    </location>
</feature>
<accession>A0A1B6KI33</accession>
<feature type="domain" description="EGF-like" evidence="3">
    <location>
        <begin position="135"/>
        <end position="167"/>
    </location>
</feature>
<dbReference type="InterPro" id="IPR053255">
    <property type="entry name" value="EGF-like_domain"/>
</dbReference>
<dbReference type="AlphaFoldDB" id="A0A1B6KI33"/>
<feature type="domain" description="EGF-like" evidence="3">
    <location>
        <begin position="30"/>
        <end position="63"/>
    </location>
</feature>
<proteinExistence type="predicted"/>
<feature type="domain" description="EGF-like" evidence="3">
    <location>
        <begin position="203"/>
        <end position="235"/>
    </location>
</feature>
<sequence>VNANCTSPDICSCFPGYERKFGDPHTCHPVCSQSCIHGYCSLPETCTCDHGYRLDTLHPYTCQPVCTTPCVNANCTSPDICSCFPGYDRIFGDPHSCNPICSEPCHNATCTAPDICSCLFGYQKDSEAGNVCKPICSEGCINGICTEPGVCSCYQGFNLQSNNYTCEHICTNCSNAFCSAPEVCSCFPGYKKLSEDDSSCFPVCSQGCTNGNCTAPDSCECFDGFELSEDPAVCKPYCSEGCHNGVCIAPEECSCLWGFGSERNNSDCSPTKTANHDCSFTNTLALLKFDKFCLNITNEFKLRNLSGCKIFKELLLALEQKESPITLRCGPVSILRDSKDFFSLDLFCTINISNEEYTTADIDTSVFTTEEYSTEMTDQDLTYVDDFELFTTDMAVSSTTEPVETPALSTKLATTRHQFSVVSDQTSGNPDKIWNSGYPLELNITVNFLPLIREKEITHEYFDNITDTLVQDWCLCQENRTWDVCASTQIHFSLCHCEPERLQSLDKESSMAVAIMKAVAVAVAFGILVALALWYLRDRLGHCGDYYAPPLPSAAAATPDPASVSSADHKTNRAESLQELTSGTLEETESLISSTSSDGLEQVELVLSIDSSGRSDDPACDNAEV</sequence>
<evidence type="ECO:0000313" key="4">
    <source>
        <dbReference type="EMBL" id="JAT11103.1"/>
    </source>
</evidence>
<feature type="region of interest" description="Disordered" evidence="1">
    <location>
        <begin position="557"/>
        <end position="599"/>
    </location>
</feature>
<feature type="compositionally biased region" description="Low complexity" evidence="1">
    <location>
        <begin position="557"/>
        <end position="566"/>
    </location>
</feature>
<protein>
    <recommendedName>
        <fullName evidence="3">EGF-like domain-containing protein</fullName>
    </recommendedName>
</protein>
<dbReference type="PANTHER" id="PTHR24047:SF29">
    <property type="entry name" value="EATER-RELATED"/>
    <property type="match status" value="1"/>
</dbReference>
<keyword evidence="2" id="KW-0812">Transmembrane</keyword>
<dbReference type="InterPro" id="IPR000742">
    <property type="entry name" value="EGF"/>
</dbReference>
<reference evidence="4" key="1">
    <citation type="submission" date="2015-11" db="EMBL/GenBank/DDBJ databases">
        <title>De novo transcriptome assembly of four potential Pierce s Disease insect vectors from Arizona vineyards.</title>
        <authorList>
            <person name="Tassone E.E."/>
        </authorList>
    </citation>
    <scope>NUCLEOTIDE SEQUENCE</scope>
</reference>
<feature type="compositionally biased region" description="Low complexity" evidence="1">
    <location>
        <begin position="575"/>
        <end position="597"/>
    </location>
</feature>
<organism evidence="4">
    <name type="scientific">Graphocephala atropunctata</name>
    <dbReference type="NCBI Taxonomy" id="36148"/>
    <lineage>
        <taxon>Eukaryota</taxon>
        <taxon>Metazoa</taxon>
        <taxon>Ecdysozoa</taxon>
        <taxon>Arthropoda</taxon>
        <taxon>Hexapoda</taxon>
        <taxon>Insecta</taxon>
        <taxon>Pterygota</taxon>
        <taxon>Neoptera</taxon>
        <taxon>Paraneoptera</taxon>
        <taxon>Hemiptera</taxon>
        <taxon>Auchenorrhyncha</taxon>
        <taxon>Membracoidea</taxon>
        <taxon>Cicadellidae</taxon>
        <taxon>Cicadellinae</taxon>
        <taxon>Cicadellini</taxon>
        <taxon>Graphocephala</taxon>
    </lineage>
</organism>
<feature type="domain" description="EGF-like" evidence="3">
    <location>
        <begin position="169"/>
        <end position="201"/>
    </location>
</feature>
<feature type="transmembrane region" description="Helical" evidence="2">
    <location>
        <begin position="511"/>
        <end position="536"/>
    </location>
</feature>
<keyword evidence="2" id="KW-0472">Membrane</keyword>
<dbReference type="PANTHER" id="PTHR24047">
    <property type="entry name" value="FI01909P-RELATED"/>
    <property type="match status" value="1"/>
</dbReference>
<feature type="domain" description="EGF-like" evidence="3">
    <location>
        <begin position="100"/>
        <end position="133"/>
    </location>
</feature>
<name>A0A1B6KI33_9HEMI</name>
<evidence type="ECO:0000256" key="1">
    <source>
        <dbReference type="SAM" id="MobiDB-lite"/>
    </source>
</evidence>
<keyword evidence="2" id="KW-1133">Transmembrane helix</keyword>
<dbReference type="SMART" id="SM00181">
    <property type="entry name" value="EGF"/>
    <property type="match status" value="7"/>
</dbReference>
<dbReference type="EMBL" id="GEBQ01028874">
    <property type="protein sequence ID" value="JAT11103.1"/>
    <property type="molecule type" value="Transcribed_RNA"/>
</dbReference>
<feature type="domain" description="EGF-like" evidence="3">
    <location>
        <begin position="237"/>
        <end position="269"/>
    </location>
</feature>
<dbReference type="Gene3D" id="2.10.25.10">
    <property type="entry name" value="Laminin"/>
    <property type="match status" value="7"/>
</dbReference>